<evidence type="ECO:0000313" key="1">
    <source>
        <dbReference type="EMBL" id="KXA99961.1"/>
    </source>
</evidence>
<proteinExistence type="predicted"/>
<name>A0A133V0I9_9EURY</name>
<dbReference type="Proteomes" id="UP000070344">
    <property type="component" value="Unassembled WGS sequence"/>
</dbReference>
<sequence>MSNYKEGRIPSAKEFSHHSFATEPEGKNILYPPLVRNYHLPPPAMIPLFLLVALSLRTTPLLVVKIGNFEFECNYCNYKESYDLDGLGEFAHPEEDRKVDRRGEVLSIKPYIQSGGGKKS</sequence>
<organism evidence="1 2">
    <name type="scientific">candidate division MSBL1 archaeon SCGC-AAA259O05</name>
    <dbReference type="NCBI Taxonomy" id="1698271"/>
    <lineage>
        <taxon>Archaea</taxon>
        <taxon>Methanobacteriati</taxon>
        <taxon>Methanobacteriota</taxon>
        <taxon>candidate division MSBL1</taxon>
    </lineage>
</organism>
<dbReference type="EMBL" id="LHXV01000062">
    <property type="protein sequence ID" value="KXA99961.1"/>
    <property type="molecule type" value="Genomic_DNA"/>
</dbReference>
<evidence type="ECO:0000313" key="2">
    <source>
        <dbReference type="Proteomes" id="UP000070344"/>
    </source>
</evidence>
<reference evidence="1 2" key="1">
    <citation type="journal article" date="2016" name="Sci. Rep.">
        <title>Metabolic traits of an uncultured archaeal lineage -MSBL1- from brine pools of the Red Sea.</title>
        <authorList>
            <person name="Mwirichia R."/>
            <person name="Alam I."/>
            <person name="Rashid M."/>
            <person name="Vinu M."/>
            <person name="Ba-Alawi W."/>
            <person name="Anthony Kamau A."/>
            <person name="Kamanda Ngugi D."/>
            <person name="Goker M."/>
            <person name="Klenk H.P."/>
            <person name="Bajic V."/>
            <person name="Stingl U."/>
        </authorList>
    </citation>
    <scope>NUCLEOTIDE SEQUENCE [LARGE SCALE GENOMIC DNA]</scope>
    <source>
        <strain evidence="1">SCGC-AAA259O05</strain>
    </source>
</reference>
<comment type="caution">
    <text evidence="1">The sequence shown here is derived from an EMBL/GenBank/DDBJ whole genome shotgun (WGS) entry which is preliminary data.</text>
</comment>
<dbReference type="AlphaFoldDB" id="A0A133V0I9"/>
<protein>
    <submittedName>
        <fullName evidence="1">Uncharacterized protein</fullName>
    </submittedName>
</protein>
<keyword evidence="2" id="KW-1185">Reference proteome</keyword>
<accession>A0A133V0I9</accession>
<gene>
    <name evidence="1" type="ORF">AKJ41_04635</name>
</gene>